<name>A0A454C9S9_METHO</name>
<organism evidence="1 2">
    <name type="scientific">Metamycoplasma hominis</name>
    <name type="common">Mycoplasma hominis</name>
    <dbReference type="NCBI Taxonomy" id="2098"/>
    <lineage>
        <taxon>Bacteria</taxon>
        <taxon>Bacillati</taxon>
        <taxon>Mycoplasmatota</taxon>
        <taxon>Mycoplasmoidales</taxon>
        <taxon>Metamycoplasmataceae</taxon>
        <taxon>Metamycoplasma</taxon>
    </lineage>
</organism>
<gene>
    <name evidence="1" type="ORF">KN71_002115</name>
</gene>
<dbReference type="AlphaFoldDB" id="A0A454C9S9"/>
<dbReference type="RefSeq" id="WP_036439307.1">
    <property type="nucleotide sequence ID" value="NZ_CP009677.1"/>
</dbReference>
<evidence type="ECO:0000313" key="1">
    <source>
        <dbReference type="EMBL" id="AYN65477.1"/>
    </source>
</evidence>
<evidence type="ECO:0000313" key="2">
    <source>
        <dbReference type="Proteomes" id="UP000029712"/>
    </source>
</evidence>
<accession>A0A454C9S9</accession>
<reference evidence="1 2" key="1">
    <citation type="submission" date="2014-08" db="EMBL/GenBank/DDBJ databases">
        <authorList>
            <person name="Kuleshov K."/>
            <person name="Dedkov V."/>
            <person name="Markelov M."/>
            <person name="Pimkina E."/>
        </authorList>
    </citation>
    <scope>NUCLEOTIDE SEQUENCE [LARGE SCALE GENOMIC DNA]</scope>
    <source>
        <strain evidence="2">TOA</strain>
    </source>
</reference>
<dbReference type="Proteomes" id="UP000029712">
    <property type="component" value="Chromosome"/>
</dbReference>
<protein>
    <submittedName>
        <fullName evidence="1">Uncharacterized protein</fullName>
    </submittedName>
</protein>
<reference evidence="1 2" key="2">
    <citation type="submission" date="2018-10" db="EMBL/GenBank/DDBJ databases">
        <title>Detection and isolation of Mycoplasma hominis as a predominant microorganism from pelvic cavity of patient with salpingitis and tubo-ovarian abscess.</title>
        <authorList>
            <person name="Guschin A.E."/>
            <person name="Khayrullina G.A."/>
            <person name="Rakovskaya I.V."/>
            <person name="Shelenkov A.A."/>
            <person name="Shagin D.A."/>
        </authorList>
    </citation>
    <scope>NUCLEOTIDE SEQUENCE [LARGE SCALE GENOMIC DNA]</scope>
    <source>
        <strain evidence="2">TOA</strain>
    </source>
</reference>
<sequence length="61" mass="7198">MWKDSVDKESIEFVLETNKRCAKCGKNAFNNFKKKTKYKYMIVSIYPPLLSDEVAEVYNEI</sequence>
<proteinExistence type="predicted"/>
<dbReference type="EMBL" id="CP033021">
    <property type="protein sequence ID" value="AYN65477.1"/>
    <property type="molecule type" value="Genomic_DNA"/>
</dbReference>